<organism evidence="1 4">
    <name type="scientific">Nephila pilipes</name>
    <name type="common">Giant wood spider</name>
    <name type="synonym">Nephila maculata</name>
    <dbReference type="NCBI Taxonomy" id="299642"/>
    <lineage>
        <taxon>Eukaryota</taxon>
        <taxon>Metazoa</taxon>
        <taxon>Ecdysozoa</taxon>
        <taxon>Arthropoda</taxon>
        <taxon>Chelicerata</taxon>
        <taxon>Arachnida</taxon>
        <taxon>Araneae</taxon>
        <taxon>Araneomorphae</taxon>
        <taxon>Entelegynae</taxon>
        <taxon>Araneoidea</taxon>
        <taxon>Nephilidae</taxon>
        <taxon>Nephila</taxon>
    </lineage>
</organism>
<dbReference type="AlphaFoldDB" id="A0A8X6K8M6"/>
<sequence>MDCSLTSKEEYYDLKELKRQNHRLDRLVDFVALRNGYRLTKFRSPSKLLPGFYNVTPELVREFKPEAIAHIKQIRISMAEYGYLYNIIDEKDEISHAVYIKYDQFPLMQGQVLPEIYMIAKQFAPPNTDALDATCLYLLIFYALLVNRHTNWATIDYVTNCNVEHPYAMYVKFEKMMVCNG</sequence>
<reference evidence="1" key="1">
    <citation type="submission" date="2020-08" db="EMBL/GenBank/DDBJ databases">
        <title>Multicomponent nature underlies the extraordinary mechanical properties of spider dragline silk.</title>
        <authorList>
            <person name="Kono N."/>
            <person name="Nakamura H."/>
            <person name="Mori M."/>
            <person name="Yoshida Y."/>
            <person name="Ohtoshi R."/>
            <person name="Malay A.D."/>
            <person name="Moran D.A.P."/>
            <person name="Tomita M."/>
            <person name="Numata K."/>
            <person name="Arakawa K."/>
        </authorList>
    </citation>
    <scope>NUCLEOTIDE SEQUENCE</scope>
</reference>
<evidence type="ECO:0000313" key="3">
    <source>
        <dbReference type="EMBL" id="GFT92344.1"/>
    </source>
</evidence>
<dbReference type="Proteomes" id="UP000887013">
    <property type="component" value="Unassembled WGS sequence"/>
</dbReference>
<dbReference type="EMBL" id="BMAW01025407">
    <property type="protein sequence ID" value="GFT92344.1"/>
    <property type="molecule type" value="Genomic_DNA"/>
</dbReference>
<dbReference type="EMBL" id="BMAW01041948">
    <property type="protein sequence ID" value="GFS31580.1"/>
    <property type="molecule type" value="Genomic_DNA"/>
</dbReference>
<evidence type="ECO:0000313" key="2">
    <source>
        <dbReference type="EMBL" id="GFS67079.1"/>
    </source>
</evidence>
<protein>
    <submittedName>
        <fullName evidence="1">Uncharacterized protein</fullName>
    </submittedName>
</protein>
<gene>
    <name evidence="1" type="primary">AVEN_37909_1</name>
    <name evidence="2" type="ORF">NPIL_230191</name>
    <name evidence="1" type="ORF">NPIL_31021</name>
    <name evidence="3" type="ORF">NPIL_517091</name>
</gene>
<comment type="caution">
    <text evidence="1">The sequence shown here is derived from an EMBL/GenBank/DDBJ whole genome shotgun (WGS) entry which is preliminary data.</text>
</comment>
<evidence type="ECO:0000313" key="1">
    <source>
        <dbReference type="EMBL" id="GFS31580.1"/>
    </source>
</evidence>
<keyword evidence="4" id="KW-1185">Reference proteome</keyword>
<proteinExistence type="predicted"/>
<dbReference type="OrthoDB" id="6420190at2759"/>
<accession>A0A8X6K8M6</accession>
<dbReference type="EMBL" id="BMAW01048631">
    <property type="protein sequence ID" value="GFS67079.1"/>
    <property type="molecule type" value="Genomic_DNA"/>
</dbReference>
<evidence type="ECO:0000313" key="4">
    <source>
        <dbReference type="Proteomes" id="UP000887013"/>
    </source>
</evidence>
<name>A0A8X6K8M6_NEPPI</name>